<sequence length="324" mass="36308">MTSPLNSSENEEWKWPTPIPDHAQQTFFWDRQAPNYNDALMTRDNAGELAIVESFCKDFTDRGWVADDIVTLGGATGCRDPLVVSDVLAKAKQKPKKIFFNDLSPAMVGMAQKTHLTRYQEPPHTVTAIAGPIHEIAQHIPRMPRRVIIGVYRLWALLESSLIEGYAYSGLEGYVRNAERLGDCFILEPIRFEGTQYVPVSPPIELIAQADRKEYVEALRVVRLAVLDHLPDAIRVTGLFDNGSEPFLSHWFSEWGVRNLFGASFPAERIHLMSLVRCPKGFVLCLDPVSSPPKGIVTVLNNVLGNVLPHEHVDTLRAIDRLSS</sequence>
<dbReference type="EMBL" id="MFLM01000022">
    <property type="protein sequence ID" value="OGG67795.1"/>
    <property type="molecule type" value="Genomic_DNA"/>
</dbReference>
<reference evidence="1 2" key="1">
    <citation type="journal article" date="2016" name="Nat. Commun.">
        <title>Thousands of microbial genomes shed light on interconnected biogeochemical processes in an aquifer system.</title>
        <authorList>
            <person name="Anantharaman K."/>
            <person name="Brown C.T."/>
            <person name="Hug L.A."/>
            <person name="Sharon I."/>
            <person name="Castelle C.J."/>
            <person name="Probst A.J."/>
            <person name="Thomas B.C."/>
            <person name="Singh A."/>
            <person name="Wilkins M.J."/>
            <person name="Karaoz U."/>
            <person name="Brodie E.L."/>
            <person name="Williams K.H."/>
            <person name="Hubbard S.S."/>
            <person name="Banfield J.F."/>
        </authorList>
    </citation>
    <scope>NUCLEOTIDE SEQUENCE [LARGE SCALE GENOMIC DNA]</scope>
</reference>
<evidence type="ECO:0008006" key="3">
    <source>
        <dbReference type="Google" id="ProtNLM"/>
    </source>
</evidence>
<gene>
    <name evidence="1" type="ORF">A3C95_02130</name>
</gene>
<accession>A0A1F6E254</accession>
<comment type="caution">
    <text evidence="1">The sequence shown here is derived from an EMBL/GenBank/DDBJ whole genome shotgun (WGS) entry which is preliminary data.</text>
</comment>
<evidence type="ECO:0000313" key="2">
    <source>
        <dbReference type="Proteomes" id="UP000177107"/>
    </source>
</evidence>
<evidence type="ECO:0000313" key="1">
    <source>
        <dbReference type="EMBL" id="OGG67795.1"/>
    </source>
</evidence>
<dbReference type="Proteomes" id="UP000177107">
    <property type="component" value="Unassembled WGS sequence"/>
</dbReference>
<dbReference type="AlphaFoldDB" id="A0A1F6E254"/>
<protein>
    <recommendedName>
        <fullName evidence="3">Histidine-specific methyltransferase SAM-dependent domain-containing protein</fullName>
    </recommendedName>
</protein>
<organism evidence="1 2">
    <name type="scientific">Candidatus Kaiserbacteria bacterium RIFCSPHIGHO2_02_FULL_56_30</name>
    <dbReference type="NCBI Taxonomy" id="1798499"/>
    <lineage>
        <taxon>Bacteria</taxon>
        <taxon>Candidatus Kaiseribacteriota</taxon>
    </lineage>
</organism>
<name>A0A1F6E254_9BACT</name>
<proteinExistence type="predicted"/>